<evidence type="ECO:0000256" key="9">
    <source>
        <dbReference type="ARBA" id="ARBA00022840"/>
    </source>
</evidence>
<evidence type="ECO:0000256" key="3">
    <source>
        <dbReference type="ARBA" id="ARBA00022527"/>
    </source>
</evidence>
<dbReference type="PANTHER" id="PTHR44329">
    <property type="entry name" value="SERINE/THREONINE-PROTEIN KINASE TNNI3K-RELATED"/>
    <property type="match status" value="1"/>
</dbReference>
<dbReference type="Gene3D" id="3.30.450.20">
    <property type="entry name" value="PAS domain"/>
    <property type="match status" value="1"/>
</dbReference>
<feature type="region of interest" description="Disordered" evidence="15">
    <location>
        <begin position="326"/>
        <end position="346"/>
    </location>
</feature>
<keyword evidence="12" id="KW-0675">Receptor</keyword>
<evidence type="ECO:0000256" key="10">
    <source>
        <dbReference type="ARBA" id="ARBA00022991"/>
    </source>
</evidence>
<keyword evidence="11" id="KW-0472">Membrane</keyword>
<evidence type="ECO:0000259" key="16">
    <source>
        <dbReference type="PROSITE" id="PS50011"/>
    </source>
</evidence>
<dbReference type="EMBL" id="OU466859">
    <property type="protein sequence ID" value="CAH2054780.1"/>
    <property type="molecule type" value="Genomic_DNA"/>
</dbReference>
<dbReference type="NCBIfam" id="TIGR00229">
    <property type="entry name" value="sensory_box"/>
    <property type="match status" value="1"/>
</dbReference>
<feature type="region of interest" description="Disordered" evidence="15">
    <location>
        <begin position="30"/>
        <end position="88"/>
    </location>
</feature>
<feature type="region of interest" description="Disordered" evidence="15">
    <location>
        <begin position="383"/>
        <end position="413"/>
    </location>
</feature>
<dbReference type="PANTHER" id="PTHR44329:SF256">
    <property type="entry name" value="PAS DOMAIN-CONTAINING PROTEIN TYROSINE KINASE FAMILY PROTEIN"/>
    <property type="match status" value="1"/>
</dbReference>
<dbReference type="InterPro" id="IPR013767">
    <property type="entry name" value="PAS_fold"/>
</dbReference>
<evidence type="ECO:0000259" key="17">
    <source>
        <dbReference type="PROSITE" id="PS50112"/>
    </source>
</evidence>
<dbReference type="InterPro" id="IPR035965">
    <property type="entry name" value="PAS-like_dom_sf"/>
</dbReference>
<dbReference type="GO" id="GO:0006355">
    <property type="term" value="P:regulation of DNA-templated transcription"/>
    <property type="evidence" value="ECO:0007669"/>
    <property type="project" value="InterPro"/>
</dbReference>
<keyword evidence="9" id="KW-0067">ATP-binding</keyword>
<dbReference type="AlphaFoldDB" id="A0AAU9RYR6"/>
<evidence type="ECO:0000256" key="8">
    <source>
        <dbReference type="ARBA" id="ARBA00022777"/>
    </source>
</evidence>
<evidence type="ECO:0000256" key="7">
    <source>
        <dbReference type="ARBA" id="ARBA00022741"/>
    </source>
</evidence>
<evidence type="ECO:0000256" key="12">
    <source>
        <dbReference type="ARBA" id="ARBA00023170"/>
    </source>
</evidence>
<dbReference type="InterPro" id="IPR000719">
    <property type="entry name" value="Prot_kinase_dom"/>
</dbReference>
<dbReference type="Pfam" id="PF07714">
    <property type="entry name" value="PK_Tyr_Ser-Thr"/>
    <property type="match status" value="1"/>
</dbReference>
<comment type="catalytic activity">
    <reaction evidence="14">
        <text>L-seryl-[protein] + ATP = O-phospho-L-seryl-[protein] + ADP + H(+)</text>
        <dbReference type="Rhea" id="RHEA:17989"/>
        <dbReference type="Rhea" id="RHEA-COMP:9863"/>
        <dbReference type="Rhea" id="RHEA-COMP:11604"/>
        <dbReference type="ChEBI" id="CHEBI:15378"/>
        <dbReference type="ChEBI" id="CHEBI:29999"/>
        <dbReference type="ChEBI" id="CHEBI:30616"/>
        <dbReference type="ChEBI" id="CHEBI:83421"/>
        <dbReference type="ChEBI" id="CHEBI:456216"/>
        <dbReference type="EC" id="2.7.11.1"/>
    </reaction>
</comment>
<dbReference type="Proteomes" id="UP000836841">
    <property type="component" value="Chromosome 3"/>
</dbReference>
<dbReference type="GO" id="GO:0004674">
    <property type="term" value="F:protein serine/threonine kinase activity"/>
    <property type="evidence" value="ECO:0007669"/>
    <property type="project" value="UniProtKB-KW"/>
</dbReference>
<dbReference type="InterPro" id="IPR011009">
    <property type="entry name" value="Kinase-like_dom_sf"/>
</dbReference>
<dbReference type="PROSITE" id="PS50112">
    <property type="entry name" value="PAS"/>
    <property type="match status" value="1"/>
</dbReference>
<gene>
    <name evidence="19" type="ORF">TAV2_LOCUS8965</name>
</gene>
<feature type="domain" description="Protein kinase" evidence="16">
    <location>
        <begin position="461"/>
        <end position="717"/>
    </location>
</feature>
<dbReference type="PROSITE" id="PS00108">
    <property type="entry name" value="PROTEIN_KINASE_ST"/>
    <property type="match status" value="1"/>
</dbReference>
<dbReference type="Gene3D" id="1.10.510.10">
    <property type="entry name" value="Transferase(Phosphotransferase) domain 1"/>
    <property type="match status" value="1"/>
</dbReference>
<evidence type="ECO:0000313" key="20">
    <source>
        <dbReference type="Proteomes" id="UP000836841"/>
    </source>
</evidence>
<evidence type="ECO:0000256" key="15">
    <source>
        <dbReference type="SAM" id="MobiDB-lite"/>
    </source>
</evidence>
<comment type="subcellular location">
    <subcellularLocation>
        <location evidence="1">Membrane</location>
    </subcellularLocation>
</comment>
<dbReference type="GO" id="GO:0005524">
    <property type="term" value="F:ATP binding"/>
    <property type="evidence" value="ECO:0007669"/>
    <property type="project" value="UniProtKB-KW"/>
</dbReference>
<dbReference type="EC" id="2.7.11.1" evidence="2"/>
<evidence type="ECO:0000256" key="1">
    <source>
        <dbReference type="ARBA" id="ARBA00004370"/>
    </source>
</evidence>
<dbReference type="CDD" id="cd00130">
    <property type="entry name" value="PAS"/>
    <property type="match status" value="1"/>
</dbReference>
<feature type="region of interest" description="Disordered" evidence="15">
    <location>
        <begin position="267"/>
        <end position="299"/>
    </location>
</feature>
<dbReference type="InterPro" id="IPR000700">
    <property type="entry name" value="PAS-assoc_C"/>
</dbReference>
<keyword evidence="6" id="KW-0808">Transferase</keyword>
<keyword evidence="8" id="KW-0418">Kinase</keyword>
<keyword evidence="3" id="KW-0723">Serine/threonine-protein kinase</keyword>
<keyword evidence="10" id="KW-0157">Chromophore</keyword>
<keyword evidence="7" id="KW-0547">Nucleotide-binding</keyword>
<feature type="compositionally biased region" description="Basic and acidic residues" evidence="15">
    <location>
        <begin position="281"/>
        <end position="294"/>
    </location>
</feature>
<keyword evidence="20" id="KW-1185">Reference proteome</keyword>
<dbReference type="InterPro" id="IPR001245">
    <property type="entry name" value="Ser-Thr/Tyr_kinase_cat_dom"/>
</dbReference>
<dbReference type="FunFam" id="1.10.510.10:FF:000476">
    <property type="entry name" value="PAS domain-containing protein tyrosine kinase family protein"/>
    <property type="match status" value="1"/>
</dbReference>
<dbReference type="GO" id="GO:0016020">
    <property type="term" value="C:membrane"/>
    <property type="evidence" value="ECO:0007669"/>
    <property type="project" value="UniProtKB-SubCell"/>
</dbReference>
<dbReference type="Pfam" id="PF00989">
    <property type="entry name" value="PAS"/>
    <property type="match status" value="1"/>
</dbReference>
<accession>A0AAU9RYR6</accession>
<reference evidence="19 20" key="1">
    <citation type="submission" date="2022-03" db="EMBL/GenBank/DDBJ databases">
        <authorList>
            <person name="Nunn A."/>
            <person name="Chopra R."/>
            <person name="Nunn A."/>
            <person name="Contreras Garrido A."/>
        </authorList>
    </citation>
    <scope>NUCLEOTIDE SEQUENCE [LARGE SCALE GENOMIC DNA]</scope>
</reference>
<dbReference type="InterPro" id="IPR000014">
    <property type="entry name" value="PAS"/>
</dbReference>
<keyword evidence="5" id="KW-0716">Sensory transduction</keyword>
<protein>
    <recommendedName>
        <fullName evidence="2">non-specific serine/threonine protein kinase</fullName>
        <ecNumber evidence="2">2.7.11.1</ecNumber>
    </recommendedName>
</protein>
<dbReference type="CDD" id="cd13999">
    <property type="entry name" value="STKc_MAP3K-like"/>
    <property type="match status" value="1"/>
</dbReference>
<comment type="catalytic activity">
    <reaction evidence="13">
        <text>L-threonyl-[protein] + ATP = O-phospho-L-threonyl-[protein] + ADP + H(+)</text>
        <dbReference type="Rhea" id="RHEA:46608"/>
        <dbReference type="Rhea" id="RHEA-COMP:11060"/>
        <dbReference type="Rhea" id="RHEA-COMP:11605"/>
        <dbReference type="ChEBI" id="CHEBI:15378"/>
        <dbReference type="ChEBI" id="CHEBI:30013"/>
        <dbReference type="ChEBI" id="CHEBI:30616"/>
        <dbReference type="ChEBI" id="CHEBI:61977"/>
        <dbReference type="ChEBI" id="CHEBI:456216"/>
        <dbReference type="EC" id="2.7.11.1"/>
    </reaction>
</comment>
<dbReference type="SUPFAM" id="SSF55785">
    <property type="entry name" value="PYP-like sensor domain (PAS domain)"/>
    <property type="match status" value="1"/>
</dbReference>
<dbReference type="FunFam" id="3.30.200.20:FF:000329">
    <property type="entry name" value="PAS domain-containing protein tyrosine kinase"/>
    <property type="match status" value="1"/>
</dbReference>
<dbReference type="SUPFAM" id="SSF56112">
    <property type="entry name" value="Protein kinase-like (PK-like)"/>
    <property type="match status" value="1"/>
</dbReference>
<name>A0AAU9RYR6_THLAR</name>
<keyword evidence="4" id="KW-0600">Photoreceptor protein</keyword>
<evidence type="ECO:0000256" key="4">
    <source>
        <dbReference type="ARBA" id="ARBA00022543"/>
    </source>
</evidence>
<organism evidence="19 20">
    <name type="scientific">Thlaspi arvense</name>
    <name type="common">Field penny-cress</name>
    <dbReference type="NCBI Taxonomy" id="13288"/>
    <lineage>
        <taxon>Eukaryota</taxon>
        <taxon>Viridiplantae</taxon>
        <taxon>Streptophyta</taxon>
        <taxon>Embryophyta</taxon>
        <taxon>Tracheophyta</taxon>
        <taxon>Spermatophyta</taxon>
        <taxon>Magnoliopsida</taxon>
        <taxon>eudicotyledons</taxon>
        <taxon>Gunneridae</taxon>
        <taxon>Pentapetalae</taxon>
        <taxon>rosids</taxon>
        <taxon>malvids</taxon>
        <taxon>Brassicales</taxon>
        <taxon>Brassicaceae</taxon>
        <taxon>Thlaspideae</taxon>
        <taxon>Thlaspi</taxon>
    </lineage>
</organism>
<evidence type="ECO:0000259" key="18">
    <source>
        <dbReference type="PROSITE" id="PS50113"/>
    </source>
</evidence>
<dbReference type="SMART" id="SM00091">
    <property type="entry name" value="PAS"/>
    <property type="match status" value="1"/>
</dbReference>
<dbReference type="GO" id="GO:0009882">
    <property type="term" value="F:blue light photoreceptor activity"/>
    <property type="evidence" value="ECO:0007669"/>
    <property type="project" value="UniProtKB-ARBA"/>
</dbReference>
<dbReference type="SMART" id="SM00220">
    <property type="entry name" value="S_TKc"/>
    <property type="match status" value="1"/>
</dbReference>
<sequence>METPPTKELLKKILELEESQEQLKQEMSRLKVSTELSQQSLSVSPYRPERRNIGEGAPACRRSGAASFRHASPLRKQSRIQEGGPSTGKFTDKQYLNILQSMAQSVHVLDLNMRIIFWNAMSEKLYGYTAEEVVGQNSINVMVDDRDAAFAMNVAQRCVNGESWTGEFPVKNRSGQIILAITTCSPFYDDDGSLVGIISITTDAAPFLHSRISLAELKAYEGETTSIPARNSFASKLGLASDQPIQVALASKISDLASKVSNKVRSKVRAGDSSVAPSEGSKGDSLHSDHRDDAAASGASTPKGGFIYSPFGVFTCYDEKFPFETYKDSSDDNDGNPAIRKTHTSKAEEWMVKKGLAWPWKGNEPEVSEVRPTHSVWPWVQNEQEKDKSHQINPSCGVKSESHSSESNKPTNNEASILWSSSINANSTNSTNSCGSTSSSVMNKVDTDSDCLEYEILWDDLIIGQEIGQGSCGTVYHGLWFGSDVAVKVFSKQEYSKEVMQSFRQEVSLMKRLRHPNILLFMGAVTSPPRLCIVSEFLPRGSLFHLLRKSRSKLDWRRRIHMALDIAHGMNYLHSCIPPIVHRDLKSANLLVDRNWTVKVADFGLSRIKHETYLTTKSGKGTPQWMAPEVLRNESADEKSDIYSFGVVLWELVTEKIPWETLNSMQVIGAVGFMNQRLEIPKDIDPCWISLMESCWHSDTKLRPTFQELMGTLRDLLRKYSVQFQGTRAGLLDNPLLEDN</sequence>
<feature type="domain" description="PAS" evidence="17">
    <location>
        <begin position="91"/>
        <end position="162"/>
    </location>
</feature>
<dbReference type="PROSITE" id="PS50011">
    <property type="entry name" value="PROTEIN_KINASE_DOM"/>
    <property type="match status" value="1"/>
</dbReference>
<evidence type="ECO:0000256" key="5">
    <source>
        <dbReference type="ARBA" id="ARBA00022606"/>
    </source>
</evidence>
<evidence type="ECO:0000256" key="6">
    <source>
        <dbReference type="ARBA" id="ARBA00022679"/>
    </source>
</evidence>
<dbReference type="InterPro" id="IPR051681">
    <property type="entry name" value="Ser/Thr_Kinases-Pseudokinases"/>
</dbReference>
<dbReference type="Gene3D" id="3.30.200.20">
    <property type="entry name" value="Phosphorylase Kinase, domain 1"/>
    <property type="match status" value="1"/>
</dbReference>
<feature type="compositionally biased region" description="Polar residues" evidence="15">
    <location>
        <begin position="34"/>
        <end position="43"/>
    </location>
</feature>
<evidence type="ECO:0000313" key="19">
    <source>
        <dbReference type="EMBL" id="CAH2054780.1"/>
    </source>
</evidence>
<dbReference type="PROSITE" id="PS50113">
    <property type="entry name" value="PAC"/>
    <property type="match status" value="1"/>
</dbReference>
<evidence type="ECO:0000256" key="11">
    <source>
        <dbReference type="ARBA" id="ARBA00023136"/>
    </source>
</evidence>
<evidence type="ECO:0000256" key="2">
    <source>
        <dbReference type="ARBA" id="ARBA00012513"/>
    </source>
</evidence>
<evidence type="ECO:0000256" key="14">
    <source>
        <dbReference type="ARBA" id="ARBA00048679"/>
    </source>
</evidence>
<evidence type="ECO:0000256" key="13">
    <source>
        <dbReference type="ARBA" id="ARBA00047899"/>
    </source>
</evidence>
<proteinExistence type="predicted"/>
<feature type="domain" description="PAC" evidence="18">
    <location>
        <begin position="164"/>
        <end position="216"/>
    </location>
</feature>
<dbReference type="InterPro" id="IPR008271">
    <property type="entry name" value="Ser/Thr_kinase_AS"/>
</dbReference>
<dbReference type="PRINTS" id="PR00109">
    <property type="entry name" value="TYRKINASE"/>
</dbReference>